<dbReference type="InterPro" id="IPR000089">
    <property type="entry name" value="Biotin_lipoyl"/>
</dbReference>
<protein>
    <submittedName>
        <fullName evidence="3">Biotin/lipoyl attachment domain-containing protein</fullName>
    </submittedName>
</protein>
<gene>
    <name evidence="3" type="ORF">NSIN_20346</name>
</gene>
<dbReference type="InterPro" id="IPR050709">
    <property type="entry name" value="Biotin_Carboxyl_Carrier/Decarb"/>
</dbReference>
<dbReference type="PROSITE" id="PS50968">
    <property type="entry name" value="BIOTINYL_LIPOYL"/>
    <property type="match status" value="1"/>
</dbReference>
<dbReference type="Proteomes" id="UP000232412">
    <property type="component" value="Unassembled WGS sequence"/>
</dbReference>
<dbReference type="PANTHER" id="PTHR45266:SF3">
    <property type="entry name" value="OXALOACETATE DECARBOXYLASE ALPHA CHAIN"/>
    <property type="match status" value="1"/>
</dbReference>
<dbReference type="PANTHER" id="PTHR45266">
    <property type="entry name" value="OXALOACETATE DECARBOXYLASE ALPHA CHAIN"/>
    <property type="match status" value="1"/>
</dbReference>
<evidence type="ECO:0000259" key="2">
    <source>
        <dbReference type="PROSITE" id="PS50968"/>
    </source>
</evidence>
<dbReference type="SUPFAM" id="SSF51230">
    <property type="entry name" value="Single hybrid motif"/>
    <property type="match status" value="1"/>
</dbReference>
<keyword evidence="4" id="KW-1185">Reference proteome</keyword>
<dbReference type="AlphaFoldDB" id="A0A2H1EGU5"/>
<accession>A0A2H1EGU5</accession>
<dbReference type="RefSeq" id="WP_101009375.1">
    <property type="nucleotide sequence ID" value="NZ_FRFC01000003.1"/>
</dbReference>
<reference evidence="4" key="1">
    <citation type="submission" date="2016-12" db="EMBL/GenBank/DDBJ databases">
        <authorList>
            <person name="Herbold C."/>
        </authorList>
    </citation>
    <scope>NUCLEOTIDE SEQUENCE [LARGE SCALE GENOMIC DNA]</scope>
</reference>
<proteinExistence type="predicted"/>
<dbReference type="InterPro" id="IPR011053">
    <property type="entry name" value="Single_hybrid_motif"/>
</dbReference>
<sequence>MKFKLENTDENLDGEIVKTAGNNEFVLKIKGKERDLKVITMTHDKVEFMLDSAYHITKYLENSTNKITLVIDGVKLTFNKRPEMDNIVYKNSGADSATDSQANLKSQIPGRVVSVNVEAGSNVKKGDVVCVLESMKMQISIKSHKDGVVKSIKMKQGASVAKNDVLVEIE</sequence>
<feature type="domain" description="Lipoyl-binding" evidence="2">
    <location>
        <begin position="94"/>
        <end position="170"/>
    </location>
</feature>
<keyword evidence="1" id="KW-0092">Biotin</keyword>
<dbReference type="Pfam" id="PF00364">
    <property type="entry name" value="Biotin_lipoyl"/>
    <property type="match status" value="1"/>
</dbReference>
<name>A0A2H1EGU5_9ARCH</name>
<organism evidence="3 4">
    <name type="scientific">Nitrosotalea sinensis</name>
    <dbReference type="NCBI Taxonomy" id="1499975"/>
    <lineage>
        <taxon>Archaea</taxon>
        <taxon>Nitrososphaerota</taxon>
        <taxon>Nitrososphaeria</taxon>
        <taxon>Nitrosotaleales</taxon>
        <taxon>Nitrosotaleaceae</taxon>
        <taxon>Nitrosotalea</taxon>
    </lineage>
</organism>
<dbReference type="Gene3D" id="2.40.50.100">
    <property type="match status" value="1"/>
</dbReference>
<dbReference type="FunFam" id="2.40.50.100:FF:000003">
    <property type="entry name" value="Acetyl-CoA carboxylase biotin carboxyl carrier protein"/>
    <property type="match status" value="1"/>
</dbReference>
<dbReference type="OrthoDB" id="6555at2157"/>
<evidence type="ECO:0000313" key="3">
    <source>
        <dbReference type="EMBL" id="SHO44450.1"/>
    </source>
</evidence>
<evidence type="ECO:0000256" key="1">
    <source>
        <dbReference type="ARBA" id="ARBA00023267"/>
    </source>
</evidence>
<evidence type="ECO:0000313" key="4">
    <source>
        <dbReference type="Proteomes" id="UP000232412"/>
    </source>
</evidence>
<dbReference type="EMBL" id="FRFC01000003">
    <property type="protein sequence ID" value="SHO44450.1"/>
    <property type="molecule type" value="Genomic_DNA"/>
</dbReference>
<dbReference type="CDD" id="cd06850">
    <property type="entry name" value="biotinyl_domain"/>
    <property type="match status" value="1"/>
</dbReference>